<evidence type="ECO:0000313" key="1">
    <source>
        <dbReference type="Proteomes" id="UP000887576"/>
    </source>
</evidence>
<organism evidence="1 2">
    <name type="scientific">Panagrolaimus sp. JU765</name>
    <dbReference type="NCBI Taxonomy" id="591449"/>
    <lineage>
        <taxon>Eukaryota</taxon>
        <taxon>Metazoa</taxon>
        <taxon>Ecdysozoa</taxon>
        <taxon>Nematoda</taxon>
        <taxon>Chromadorea</taxon>
        <taxon>Rhabditida</taxon>
        <taxon>Tylenchina</taxon>
        <taxon>Panagrolaimomorpha</taxon>
        <taxon>Panagrolaimoidea</taxon>
        <taxon>Panagrolaimidae</taxon>
        <taxon>Panagrolaimus</taxon>
    </lineage>
</organism>
<dbReference type="WBParaSite" id="JU765_v2.g4954.t1">
    <property type="protein sequence ID" value="JU765_v2.g4954.t1"/>
    <property type="gene ID" value="JU765_v2.g4954"/>
</dbReference>
<dbReference type="Proteomes" id="UP000887576">
    <property type="component" value="Unplaced"/>
</dbReference>
<reference evidence="2" key="1">
    <citation type="submission" date="2022-11" db="UniProtKB">
        <authorList>
            <consortium name="WormBaseParasite"/>
        </authorList>
    </citation>
    <scope>IDENTIFICATION</scope>
</reference>
<accession>A0AC34RAI8</accession>
<proteinExistence type="predicted"/>
<name>A0AC34RAI8_9BILA</name>
<protein>
    <submittedName>
        <fullName evidence="2">SLC41A/MgtE integral membrane domain-containing protein</fullName>
    </submittedName>
</protein>
<sequence length="78" mass="8814">MLKCYESLNLMISLMDIPVTALLFICQWLVAFMWACRVDPDNAAIPYLTALGDLIGTSLLYGAFSFLHFVHDEEIIKS</sequence>
<evidence type="ECO:0000313" key="2">
    <source>
        <dbReference type="WBParaSite" id="JU765_v2.g4954.t1"/>
    </source>
</evidence>